<accession>A0A0F9IT04</accession>
<proteinExistence type="predicted"/>
<protein>
    <submittedName>
        <fullName evidence="1">Uncharacterized protein</fullName>
    </submittedName>
</protein>
<organism evidence="1">
    <name type="scientific">marine sediment metagenome</name>
    <dbReference type="NCBI Taxonomy" id="412755"/>
    <lineage>
        <taxon>unclassified sequences</taxon>
        <taxon>metagenomes</taxon>
        <taxon>ecological metagenomes</taxon>
    </lineage>
</organism>
<dbReference type="AlphaFoldDB" id="A0A0F9IT04"/>
<evidence type="ECO:0000313" key="1">
    <source>
        <dbReference type="EMBL" id="KKL96905.1"/>
    </source>
</evidence>
<name>A0A0F9IT04_9ZZZZ</name>
<gene>
    <name evidence="1" type="ORF">LCGC14_1839780</name>
</gene>
<reference evidence="1" key="1">
    <citation type="journal article" date="2015" name="Nature">
        <title>Complex archaea that bridge the gap between prokaryotes and eukaryotes.</title>
        <authorList>
            <person name="Spang A."/>
            <person name="Saw J.H."/>
            <person name="Jorgensen S.L."/>
            <person name="Zaremba-Niedzwiedzka K."/>
            <person name="Martijn J."/>
            <person name="Lind A.E."/>
            <person name="van Eijk R."/>
            <person name="Schleper C."/>
            <person name="Guy L."/>
            <person name="Ettema T.J."/>
        </authorList>
    </citation>
    <scope>NUCLEOTIDE SEQUENCE</scope>
</reference>
<sequence length="117" mass="13272">PDPRNLVPAPGYYKTSLTRNGVDVPVWVWETGERDQDGEPMEDIILHIAVNNVETTADKVWGQAERVALWATEIDEAEYRYMIDDADHCEKYAPDDAKARPYEPIDLTKMRPITPGG</sequence>
<feature type="non-terminal residue" evidence="1">
    <location>
        <position position="1"/>
    </location>
</feature>
<comment type="caution">
    <text evidence="1">The sequence shown here is derived from an EMBL/GenBank/DDBJ whole genome shotgun (WGS) entry which is preliminary data.</text>
</comment>
<dbReference type="EMBL" id="LAZR01018301">
    <property type="protein sequence ID" value="KKL96905.1"/>
    <property type="molecule type" value="Genomic_DNA"/>
</dbReference>